<accession>A0AAW0NMA2</accession>
<dbReference type="AlphaFoldDB" id="A0AAW0NMA2"/>
<name>A0AAW0NMA2_9GOBI</name>
<proteinExistence type="predicted"/>
<reference evidence="2" key="1">
    <citation type="submission" date="2024-04" db="EMBL/GenBank/DDBJ databases">
        <title>Salinicola lusitanus LLJ914,a marine bacterium isolated from the Okinawa Trough.</title>
        <authorList>
            <person name="Li J."/>
        </authorList>
    </citation>
    <scope>NUCLEOTIDE SEQUENCE [LARGE SCALE GENOMIC DNA]</scope>
</reference>
<dbReference type="EMBL" id="JBBPFD010000014">
    <property type="protein sequence ID" value="KAK7899364.1"/>
    <property type="molecule type" value="Genomic_DNA"/>
</dbReference>
<evidence type="ECO:0000313" key="2">
    <source>
        <dbReference type="Proteomes" id="UP001460270"/>
    </source>
</evidence>
<protein>
    <submittedName>
        <fullName evidence="1">Uncharacterized protein</fullName>
    </submittedName>
</protein>
<gene>
    <name evidence="1" type="ORF">WMY93_020217</name>
</gene>
<sequence>MGPLFTKVTVLPPGTSSLTRFTNSRTHLDPLVFLELHFDTDISTLMMSYQQRLQQFSGDEGEREGGGVQAEVMGVGRDFTQIIVQTALSRLQGRRGRNLWLHSASSVF</sequence>
<comment type="caution">
    <text evidence="1">The sequence shown here is derived from an EMBL/GenBank/DDBJ whole genome shotgun (WGS) entry which is preliminary data.</text>
</comment>
<evidence type="ECO:0000313" key="1">
    <source>
        <dbReference type="EMBL" id="KAK7899364.1"/>
    </source>
</evidence>
<keyword evidence="2" id="KW-1185">Reference proteome</keyword>
<organism evidence="1 2">
    <name type="scientific">Mugilogobius chulae</name>
    <name type="common">yellowstripe goby</name>
    <dbReference type="NCBI Taxonomy" id="88201"/>
    <lineage>
        <taxon>Eukaryota</taxon>
        <taxon>Metazoa</taxon>
        <taxon>Chordata</taxon>
        <taxon>Craniata</taxon>
        <taxon>Vertebrata</taxon>
        <taxon>Euteleostomi</taxon>
        <taxon>Actinopterygii</taxon>
        <taxon>Neopterygii</taxon>
        <taxon>Teleostei</taxon>
        <taxon>Neoteleostei</taxon>
        <taxon>Acanthomorphata</taxon>
        <taxon>Gobiaria</taxon>
        <taxon>Gobiiformes</taxon>
        <taxon>Gobioidei</taxon>
        <taxon>Gobiidae</taxon>
        <taxon>Gobionellinae</taxon>
        <taxon>Mugilogobius</taxon>
    </lineage>
</organism>
<dbReference type="Proteomes" id="UP001460270">
    <property type="component" value="Unassembled WGS sequence"/>
</dbReference>